<feature type="domain" description="Glycosyl-hydrolase family 116 N-terminal" evidence="2">
    <location>
        <begin position="66"/>
        <end position="394"/>
    </location>
</feature>
<dbReference type="Pfam" id="PF04685">
    <property type="entry name" value="DUF608"/>
    <property type="match status" value="1"/>
</dbReference>
<dbReference type="SUPFAM" id="SSF48208">
    <property type="entry name" value="Six-hairpin glycosidases"/>
    <property type="match status" value="1"/>
</dbReference>
<organism evidence="3 4">
    <name type="scientific">Parafilimonas terrae</name>
    <dbReference type="NCBI Taxonomy" id="1465490"/>
    <lineage>
        <taxon>Bacteria</taxon>
        <taxon>Pseudomonadati</taxon>
        <taxon>Bacteroidota</taxon>
        <taxon>Chitinophagia</taxon>
        <taxon>Chitinophagales</taxon>
        <taxon>Chitinophagaceae</taxon>
        <taxon>Parafilimonas</taxon>
    </lineage>
</organism>
<dbReference type="OrthoDB" id="1007311at2"/>
<dbReference type="InterPro" id="IPR012341">
    <property type="entry name" value="6hp_glycosidase-like_sf"/>
</dbReference>
<dbReference type="GO" id="GO:0005975">
    <property type="term" value="P:carbohydrate metabolic process"/>
    <property type="evidence" value="ECO:0007669"/>
    <property type="project" value="InterPro"/>
</dbReference>
<dbReference type="PANTHER" id="PTHR12654:SF0">
    <property type="entry name" value="NON-LYSOSOMAL GLUCOSYLCERAMIDASE"/>
    <property type="match status" value="1"/>
</dbReference>
<gene>
    <name evidence="3" type="ORF">SAMN05444277_102117</name>
</gene>
<name>A0A1I5TGK9_9BACT</name>
<keyword evidence="4" id="KW-1185">Reference proteome</keyword>
<dbReference type="InterPro" id="IPR008928">
    <property type="entry name" value="6-hairpin_glycosidase_sf"/>
</dbReference>
<dbReference type="AlphaFoldDB" id="A0A1I5TGK9"/>
<dbReference type="PANTHER" id="PTHR12654">
    <property type="entry name" value="BILE ACID BETA-GLUCOSIDASE-RELATED"/>
    <property type="match status" value="1"/>
</dbReference>
<protein>
    <submittedName>
        <fullName evidence="3">Uncharacterized protein, contains GBA2_N and DUF608 domains</fullName>
    </submittedName>
</protein>
<dbReference type="InterPro" id="IPR006775">
    <property type="entry name" value="GH116_catalytic"/>
</dbReference>
<dbReference type="InterPro" id="IPR052566">
    <property type="entry name" value="Non-lysos_glucosylceramidase"/>
</dbReference>
<sequence length="875" mass="96858">MDKFQKRRSFLKSVVLGGTGIAVSPGIIRAEDTTAEISHNVEQKNIPAPARKYNTPYTGEYLNRIAFPIGGLGAGMFCLEGTGAISHMSIRNRPEIYNEPSLFSAIAIKGLKNGVKVLEGQVPDWKMFGARGTGNGAAGTTYGLPRFQNAEFKTHFPFATIQLQDDDIPLQVSVKGWSPFIPTDEDNSSLPAGALEYTFTNKTTQSFEAVFSFNTKNFLANADTAVNKITGITNGFVLKQDAAKDKPETEGSFAVFADDDKTIVDHCWFRGGWWDPLTMAWNTVHDVKTRAADVVEKDAPGASLFVPFTLAAGASKTIKLMMTWYIPETAMHIGEIVLDEKKDCSSESGCCAAPEDLGVTNGKKNPSSNYKPWYSSRFANVEEVADYWKKNYSDLHSKSKLFSDAFYASTLPPEVMEAVAANLTILKSPTVLRQYDGRLWAWEGCGDDGGCCHGSCTHVWNYAQAMCHLFPTLERSLRNTEFCENQNKVGHQGFRANLPISPLKHDFHAASDGQLGGIMKVYREWRISGDNDWLRRIYPVVKTSMDYCIATWDPAGKGVVEEPHHNTYDIEFWGPDGMITSFYLGALTAIVLMGKHLNKDVSKYEDLYKKGKVQLETNLFDGEYFFQDIEYKNLKAENPATAQSFGGNYSAEAIEILKQEGPKYQYGKGCLSDGILGAWIGSMCALPTFVDDKKVSSHLLAIHKYNLKTSLKEHANPQRPAYALGDEGGLLLCTWPKGGKLSLPFVYSDEVWTGIEYQVAAHLMEMGHVQQGLDVVQLCRSRYDGKVRNPFNEYECGHWYARAMSSYGMLQALTGVRYDAVDKTLYVDSKIGDFTSFLSTATGFGTVSFKAGKASVKVLYGKIDIDKTVVGNKKA</sequence>
<dbReference type="Gene3D" id="1.50.10.10">
    <property type="match status" value="1"/>
</dbReference>
<evidence type="ECO:0000259" key="1">
    <source>
        <dbReference type="Pfam" id="PF04685"/>
    </source>
</evidence>
<evidence type="ECO:0000313" key="3">
    <source>
        <dbReference type="EMBL" id="SFP82058.1"/>
    </source>
</evidence>
<evidence type="ECO:0000313" key="4">
    <source>
        <dbReference type="Proteomes" id="UP000199031"/>
    </source>
</evidence>
<dbReference type="STRING" id="1465490.SAMN05444277_102117"/>
<dbReference type="EMBL" id="FOXQ01000002">
    <property type="protein sequence ID" value="SFP82058.1"/>
    <property type="molecule type" value="Genomic_DNA"/>
</dbReference>
<evidence type="ECO:0000259" key="2">
    <source>
        <dbReference type="Pfam" id="PF12215"/>
    </source>
</evidence>
<dbReference type="Pfam" id="PF12215">
    <property type="entry name" value="Glyco_hydr_116N"/>
    <property type="match status" value="1"/>
</dbReference>
<accession>A0A1I5TGK9</accession>
<proteinExistence type="predicted"/>
<dbReference type="Proteomes" id="UP000199031">
    <property type="component" value="Unassembled WGS sequence"/>
</dbReference>
<dbReference type="GO" id="GO:0004553">
    <property type="term" value="F:hydrolase activity, hydrolyzing O-glycosyl compounds"/>
    <property type="evidence" value="ECO:0007669"/>
    <property type="project" value="InterPro"/>
</dbReference>
<feature type="domain" description="Glycosyl-hydrolase family 116 catalytic region" evidence="1">
    <location>
        <begin position="505"/>
        <end position="809"/>
    </location>
</feature>
<reference evidence="3 4" key="1">
    <citation type="submission" date="2016-10" db="EMBL/GenBank/DDBJ databases">
        <authorList>
            <person name="de Groot N.N."/>
        </authorList>
    </citation>
    <scope>NUCLEOTIDE SEQUENCE [LARGE SCALE GENOMIC DNA]</scope>
    <source>
        <strain evidence="3 4">DSM 28286</strain>
    </source>
</reference>
<dbReference type="InterPro" id="IPR024462">
    <property type="entry name" value="GH116_N"/>
</dbReference>
<dbReference type="RefSeq" id="WP_090655619.1">
    <property type="nucleotide sequence ID" value="NZ_FOXQ01000002.1"/>
</dbReference>